<keyword evidence="3" id="KW-0804">Transcription</keyword>
<sequence>MSAFLHLQGISDLFRFFRLEQAVQHPLAAVIDFGKVREDITEKTLLSCDFYSLICKSYNRNNVRYGRKVVDFQDGSLICMAPNQVMELDNDFDPGAVISGWGLFFHPDLIRATSLFEKMKDYSFFTYEIAEALHLSDKENQILKDCVSKIEAELHENIDEHSQPIIVSQIELLLNYCTRFYSRQFITRKHSGNGVVTQIEKLLASYFQDRAEKRLPTVRDLAEQVFLSPGYLSDLLKKETGRNAQDYIHYYLIEEAKNLLLGTDKSVGEIAYVLGFEYPQYFNKLFKQKTGKTPVEFRSLN</sequence>
<dbReference type="OrthoDB" id="643086at2"/>
<comment type="caution">
    <text evidence="5">The sequence shown here is derived from an EMBL/GenBank/DDBJ whole genome shotgun (WGS) entry which is preliminary data.</text>
</comment>
<dbReference type="SUPFAM" id="SSF46689">
    <property type="entry name" value="Homeodomain-like"/>
    <property type="match status" value="1"/>
</dbReference>
<dbReference type="InterPro" id="IPR020449">
    <property type="entry name" value="Tscrpt_reg_AraC-type_HTH"/>
</dbReference>
<dbReference type="InterPro" id="IPR009057">
    <property type="entry name" value="Homeodomain-like_sf"/>
</dbReference>
<evidence type="ECO:0000256" key="1">
    <source>
        <dbReference type="ARBA" id="ARBA00023015"/>
    </source>
</evidence>
<gene>
    <name evidence="5" type="ORF">FEM33_16880</name>
</gene>
<keyword evidence="6" id="KW-1185">Reference proteome</keyword>
<name>A0A5M8QQ55_9BACT</name>
<protein>
    <submittedName>
        <fullName evidence="5">Helix-turn-helix transcriptional regulator</fullName>
    </submittedName>
</protein>
<dbReference type="EMBL" id="VBSN01000049">
    <property type="protein sequence ID" value="KAA6438367.1"/>
    <property type="molecule type" value="Genomic_DNA"/>
</dbReference>
<dbReference type="Proteomes" id="UP000323994">
    <property type="component" value="Unassembled WGS sequence"/>
</dbReference>
<dbReference type="PRINTS" id="PR00032">
    <property type="entry name" value="HTHARAC"/>
</dbReference>
<dbReference type="InterPro" id="IPR018060">
    <property type="entry name" value="HTH_AraC"/>
</dbReference>
<dbReference type="Pfam" id="PF12833">
    <property type="entry name" value="HTH_18"/>
    <property type="match status" value="1"/>
</dbReference>
<evidence type="ECO:0000313" key="6">
    <source>
        <dbReference type="Proteomes" id="UP000323994"/>
    </source>
</evidence>
<evidence type="ECO:0000313" key="5">
    <source>
        <dbReference type="EMBL" id="KAA6438367.1"/>
    </source>
</evidence>
<dbReference type="PROSITE" id="PS01124">
    <property type="entry name" value="HTH_ARAC_FAMILY_2"/>
    <property type="match status" value="1"/>
</dbReference>
<dbReference type="RefSeq" id="WP_139013170.1">
    <property type="nucleotide sequence ID" value="NZ_VBSN01000049.1"/>
</dbReference>
<dbReference type="GO" id="GO:0043565">
    <property type="term" value="F:sequence-specific DNA binding"/>
    <property type="evidence" value="ECO:0007669"/>
    <property type="project" value="InterPro"/>
</dbReference>
<evidence type="ECO:0000256" key="2">
    <source>
        <dbReference type="ARBA" id="ARBA00023125"/>
    </source>
</evidence>
<dbReference type="PANTHER" id="PTHR43280">
    <property type="entry name" value="ARAC-FAMILY TRANSCRIPTIONAL REGULATOR"/>
    <property type="match status" value="1"/>
</dbReference>
<keyword evidence="2" id="KW-0238">DNA-binding</keyword>
<dbReference type="GO" id="GO:0003700">
    <property type="term" value="F:DNA-binding transcription factor activity"/>
    <property type="evidence" value="ECO:0007669"/>
    <property type="project" value="InterPro"/>
</dbReference>
<evidence type="ECO:0000256" key="3">
    <source>
        <dbReference type="ARBA" id="ARBA00023163"/>
    </source>
</evidence>
<accession>A0A5M8QQ55</accession>
<dbReference type="SMART" id="SM00342">
    <property type="entry name" value="HTH_ARAC"/>
    <property type="match status" value="1"/>
</dbReference>
<dbReference type="Gene3D" id="1.10.10.60">
    <property type="entry name" value="Homeodomain-like"/>
    <property type="match status" value="2"/>
</dbReference>
<reference evidence="5 6" key="1">
    <citation type="submission" date="2019-05" db="EMBL/GenBank/DDBJ databases">
        <authorList>
            <person name="Qu J.-H."/>
        </authorList>
    </citation>
    <scope>NUCLEOTIDE SEQUENCE [LARGE SCALE GENOMIC DNA]</scope>
    <source>
        <strain evidence="5 6">NS28</strain>
    </source>
</reference>
<dbReference type="AlphaFoldDB" id="A0A5M8QQ55"/>
<proteinExistence type="predicted"/>
<dbReference type="PANTHER" id="PTHR43280:SF32">
    <property type="entry name" value="TRANSCRIPTIONAL REGULATORY PROTEIN"/>
    <property type="match status" value="1"/>
</dbReference>
<organism evidence="5 6">
    <name type="scientific">Dyadobacter flavalbus</name>
    <dbReference type="NCBI Taxonomy" id="2579942"/>
    <lineage>
        <taxon>Bacteria</taxon>
        <taxon>Pseudomonadati</taxon>
        <taxon>Bacteroidota</taxon>
        <taxon>Cytophagia</taxon>
        <taxon>Cytophagales</taxon>
        <taxon>Spirosomataceae</taxon>
        <taxon>Dyadobacter</taxon>
    </lineage>
</organism>
<keyword evidence="1" id="KW-0805">Transcription regulation</keyword>
<feature type="domain" description="HTH araC/xylS-type" evidence="4">
    <location>
        <begin position="201"/>
        <end position="300"/>
    </location>
</feature>
<evidence type="ECO:0000259" key="4">
    <source>
        <dbReference type="PROSITE" id="PS01124"/>
    </source>
</evidence>